<keyword evidence="9" id="KW-0067">ATP-binding</keyword>
<dbReference type="InterPro" id="IPR003594">
    <property type="entry name" value="HATPase_dom"/>
</dbReference>
<dbReference type="SUPFAM" id="SSF47384">
    <property type="entry name" value="Homodimeric domain of signal transducing histidine kinase"/>
    <property type="match status" value="1"/>
</dbReference>
<dbReference type="InterPro" id="IPR036097">
    <property type="entry name" value="HisK_dim/P_sf"/>
</dbReference>
<evidence type="ECO:0000256" key="9">
    <source>
        <dbReference type="ARBA" id="ARBA00022840"/>
    </source>
</evidence>
<dbReference type="Gene3D" id="3.30.565.10">
    <property type="entry name" value="Histidine kinase-like ATPase, C-terminal domain"/>
    <property type="match status" value="1"/>
</dbReference>
<keyword evidence="7" id="KW-0547">Nucleotide-binding</keyword>
<dbReference type="EC" id="2.7.13.3" evidence="3"/>
<dbReference type="Gene3D" id="1.10.287.130">
    <property type="match status" value="1"/>
</dbReference>
<keyword evidence="8" id="KW-0418">Kinase</keyword>
<dbReference type="SMART" id="SM00387">
    <property type="entry name" value="HATPase_c"/>
    <property type="match status" value="1"/>
</dbReference>
<dbReference type="PRINTS" id="PR00344">
    <property type="entry name" value="BCTRLSENSOR"/>
</dbReference>
<dbReference type="SUPFAM" id="SSF55874">
    <property type="entry name" value="ATPase domain of HSP90 chaperone/DNA topoisomerase II/histidine kinase"/>
    <property type="match status" value="1"/>
</dbReference>
<keyword evidence="11" id="KW-0472">Membrane</keyword>
<evidence type="ECO:0000256" key="4">
    <source>
        <dbReference type="ARBA" id="ARBA00022475"/>
    </source>
</evidence>
<feature type="domain" description="Histidine kinase" evidence="13">
    <location>
        <begin position="291"/>
        <end position="509"/>
    </location>
</feature>
<dbReference type="GO" id="GO:0005524">
    <property type="term" value="F:ATP binding"/>
    <property type="evidence" value="ECO:0007669"/>
    <property type="project" value="UniProtKB-KW"/>
</dbReference>
<accession>A0AAJ2V7G5</accession>
<dbReference type="Gene3D" id="3.30.450.20">
    <property type="entry name" value="PAS domain"/>
    <property type="match status" value="1"/>
</dbReference>
<dbReference type="InterPro" id="IPR011006">
    <property type="entry name" value="CheY-like_superfamily"/>
</dbReference>
<dbReference type="PANTHER" id="PTHR43547">
    <property type="entry name" value="TWO-COMPONENT HISTIDINE KINASE"/>
    <property type="match status" value="1"/>
</dbReference>
<evidence type="ECO:0000259" key="13">
    <source>
        <dbReference type="PROSITE" id="PS50109"/>
    </source>
</evidence>
<dbReference type="RefSeq" id="WP_319073614.1">
    <property type="nucleotide sequence ID" value="NZ_CBDHEQ010000002.1"/>
</dbReference>
<proteinExistence type="predicted"/>
<dbReference type="PANTHER" id="PTHR43547:SF2">
    <property type="entry name" value="HYBRID SIGNAL TRANSDUCTION HISTIDINE KINASE C"/>
    <property type="match status" value="1"/>
</dbReference>
<dbReference type="InterPro" id="IPR013767">
    <property type="entry name" value="PAS_fold"/>
</dbReference>
<dbReference type="InterPro" id="IPR001789">
    <property type="entry name" value="Sig_transdc_resp-reg_receiver"/>
</dbReference>
<evidence type="ECO:0000256" key="11">
    <source>
        <dbReference type="ARBA" id="ARBA00023136"/>
    </source>
</evidence>
<dbReference type="EMBL" id="JAWWMZ010000004">
    <property type="protein sequence ID" value="MDX4954179.1"/>
    <property type="molecule type" value="Genomic_DNA"/>
</dbReference>
<dbReference type="InterPro" id="IPR000014">
    <property type="entry name" value="PAS"/>
</dbReference>
<dbReference type="Pfam" id="PF00072">
    <property type="entry name" value="Response_reg"/>
    <property type="match status" value="2"/>
</dbReference>
<evidence type="ECO:0000256" key="3">
    <source>
        <dbReference type="ARBA" id="ARBA00012438"/>
    </source>
</evidence>
<feature type="modified residue" description="4-aspartylphosphate" evidence="12">
    <location>
        <position position="67"/>
    </location>
</feature>
<evidence type="ECO:0000256" key="7">
    <source>
        <dbReference type="ARBA" id="ARBA00022741"/>
    </source>
</evidence>
<dbReference type="NCBIfam" id="TIGR00229">
    <property type="entry name" value="sensory_box"/>
    <property type="match status" value="1"/>
</dbReference>
<dbReference type="InterPro" id="IPR004358">
    <property type="entry name" value="Sig_transdc_His_kin-like_C"/>
</dbReference>
<dbReference type="PROSITE" id="PS50110">
    <property type="entry name" value="RESPONSE_REGULATORY"/>
    <property type="match status" value="2"/>
</dbReference>
<evidence type="ECO:0000256" key="6">
    <source>
        <dbReference type="ARBA" id="ARBA00022679"/>
    </source>
</evidence>
<dbReference type="InterPro" id="IPR005467">
    <property type="entry name" value="His_kinase_dom"/>
</dbReference>
<dbReference type="FunFam" id="3.30.565.10:FF:000023">
    <property type="entry name" value="PAS domain-containing sensor histidine kinase"/>
    <property type="match status" value="1"/>
</dbReference>
<dbReference type="CDD" id="cd17574">
    <property type="entry name" value="REC_OmpR"/>
    <property type="match status" value="1"/>
</dbReference>
<evidence type="ECO:0000256" key="2">
    <source>
        <dbReference type="ARBA" id="ARBA00004236"/>
    </source>
</evidence>
<dbReference type="InterPro" id="IPR036890">
    <property type="entry name" value="HATPase_C_sf"/>
</dbReference>
<evidence type="ECO:0000256" key="10">
    <source>
        <dbReference type="ARBA" id="ARBA00023012"/>
    </source>
</evidence>
<dbReference type="InterPro" id="IPR003661">
    <property type="entry name" value="HisK_dim/P_dom"/>
</dbReference>
<dbReference type="Pfam" id="PF00512">
    <property type="entry name" value="HisKA"/>
    <property type="match status" value="1"/>
</dbReference>
<dbReference type="GO" id="GO:0000155">
    <property type="term" value="F:phosphorelay sensor kinase activity"/>
    <property type="evidence" value="ECO:0007669"/>
    <property type="project" value="InterPro"/>
</dbReference>
<dbReference type="Pfam" id="PF02518">
    <property type="entry name" value="HATPase_c"/>
    <property type="match status" value="1"/>
</dbReference>
<evidence type="ECO:0000313" key="16">
    <source>
        <dbReference type="Proteomes" id="UP001287445"/>
    </source>
</evidence>
<dbReference type="AlphaFoldDB" id="A0AAJ2V7G5"/>
<evidence type="ECO:0000256" key="1">
    <source>
        <dbReference type="ARBA" id="ARBA00000085"/>
    </source>
</evidence>
<dbReference type="InterPro" id="IPR035965">
    <property type="entry name" value="PAS-like_dom_sf"/>
</dbReference>
<comment type="subcellular location">
    <subcellularLocation>
        <location evidence="2">Cell membrane</location>
    </subcellularLocation>
</comment>
<organism evidence="15 16">
    <name type="scientific">Delftia acidovorans</name>
    <name type="common">Pseudomonas acidovorans</name>
    <name type="synonym">Comamonas acidovorans</name>
    <dbReference type="NCBI Taxonomy" id="80866"/>
    <lineage>
        <taxon>Bacteria</taxon>
        <taxon>Pseudomonadati</taxon>
        <taxon>Pseudomonadota</taxon>
        <taxon>Betaproteobacteria</taxon>
        <taxon>Burkholderiales</taxon>
        <taxon>Comamonadaceae</taxon>
        <taxon>Delftia</taxon>
    </lineage>
</organism>
<keyword evidence="10" id="KW-0902">Two-component regulatory system</keyword>
<dbReference type="SMART" id="SM00388">
    <property type="entry name" value="HisKA"/>
    <property type="match status" value="1"/>
</dbReference>
<dbReference type="Gene3D" id="3.40.50.2300">
    <property type="match status" value="2"/>
</dbReference>
<dbReference type="SUPFAM" id="SSF52172">
    <property type="entry name" value="CheY-like"/>
    <property type="match status" value="2"/>
</dbReference>
<dbReference type="Pfam" id="PF00989">
    <property type="entry name" value="PAS"/>
    <property type="match status" value="1"/>
</dbReference>
<evidence type="ECO:0000256" key="8">
    <source>
        <dbReference type="ARBA" id="ARBA00022777"/>
    </source>
</evidence>
<evidence type="ECO:0000313" key="15">
    <source>
        <dbReference type="EMBL" id="MDX4954179.1"/>
    </source>
</evidence>
<evidence type="ECO:0000256" key="5">
    <source>
        <dbReference type="ARBA" id="ARBA00022553"/>
    </source>
</evidence>
<comment type="catalytic activity">
    <reaction evidence="1">
        <text>ATP + protein L-histidine = ADP + protein N-phospho-L-histidine.</text>
        <dbReference type="EC" id="2.7.13.3"/>
    </reaction>
</comment>
<dbReference type="CDD" id="cd00082">
    <property type="entry name" value="HisKA"/>
    <property type="match status" value="1"/>
</dbReference>
<keyword evidence="6" id="KW-0808">Transferase</keyword>
<dbReference type="Proteomes" id="UP001287445">
    <property type="component" value="Unassembled WGS sequence"/>
</dbReference>
<evidence type="ECO:0000256" key="12">
    <source>
        <dbReference type="PROSITE-ProRule" id="PRU00169"/>
    </source>
</evidence>
<gene>
    <name evidence="15" type="ORF">SGN30_12240</name>
</gene>
<feature type="domain" description="Response regulatory" evidence="14">
    <location>
        <begin position="532"/>
        <end position="653"/>
    </location>
</feature>
<evidence type="ECO:0000259" key="14">
    <source>
        <dbReference type="PROSITE" id="PS50110"/>
    </source>
</evidence>
<comment type="caution">
    <text evidence="15">The sequence shown here is derived from an EMBL/GenBank/DDBJ whole genome shotgun (WGS) entry which is preliminary data.</text>
</comment>
<dbReference type="SMART" id="SM00091">
    <property type="entry name" value="PAS"/>
    <property type="match status" value="1"/>
</dbReference>
<name>A0AAJ2V7G5_DELAC</name>
<dbReference type="GO" id="GO:0006355">
    <property type="term" value="P:regulation of DNA-templated transcription"/>
    <property type="evidence" value="ECO:0007669"/>
    <property type="project" value="InterPro"/>
</dbReference>
<reference evidence="15" key="1">
    <citation type="submission" date="2023-11" db="EMBL/GenBank/DDBJ databases">
        <title>Identification and selenium tolerance of Delftia acidovorans R3-25.</title>
        <authorList>
            <person name="Zhang S."/>
            <person name="Liu Y."/>
            <person name="Guo Y."/>
        </authorList>
    </citation>
    <scope>NUCLEOTIDE SEQUENCE</scope>
    <source>
        <strain evidence="15">R3-25</strain>
    </source>
</reference>
<dbReference type="SMART" id="SM00448">
    <property type="entry name" value="REC"/>
    <property type="match status" value="2"/>
</dbReference>
<keyword evidence="5 12" id="KW-0597">Phosphoprotein</keyword>
<dbReference type="PROSITE" id="PS50109">
    <property type="entry name" value="HIS_KIN"/>
    <property type="match status" value="1"/>
</dbReference>
<protein>
    <recommendedName>
        <fullName evidence="3">histidine kinase</fullName>
        <ecNumber evidence="3">2.7.13.3</ecNumber>
    </recommendedName>
</protein>
<dbReference type="GO" id="GO:0005886">
    <property type="term" value="C:plasma membrane"/>
    <property type="evidence" value="ECO:0007669"/>
    <property type="project" value="UniProtKB-SubCell"/>
</dbReference>
<feature type="modified residue" description="4-aspartylphosphate" evidence="12">
    <location>
        <position position="581"/>
    </location>
</feature>
<keyword evidence="4" id="KW-1003">Cell membrane</keyword>
<sequence length="653" mass="71064">MPKNTTGMILPSFDRSLHTILVVDDNPATRYSTARVIRAAGFQTVEAETGEKAIALSETGVAAVVLDVHLPDISGFDVCRTIRGARHTSLIPVVHLSAEYVKSNHQVAGLNAGADAYMVHPVEPQLLIATLHALIRARLAEDGLRRSESRFRAIYDQAPAAMMLVSAGGLISDANSQAQALLQRGIDDLAGKPLTGFVPQAVREKAAQQLAEDPEKSWRGEFPILPADGQERLISWKFSDPIEPGIRLAVAQDLTESLEFERQRQQMLEQEQAARVAAERISRTKDDFVAVLSHELRTPLSLLNGGTHLLKRANLSEAMLKKGIDAIEKGVKAQSRIIADILDISRLTTGKLNLHREEVNVCSLAVQSLEPLRDNAADKNITLQFEAPSDEIMAWIDVTRFQQILWNLVSNAIKFSNARSVVKVGLEISDESLVMSVADEGVGIAPEFLPHVFERFSQASAPATRGHSGLGLGLSIVKHLVELHGGTVRAHSEGVGRGVTMRVEIPLHEASASQADPMNAHLENGESLEGKDIVIVEDNADTSEMLKVVLTDQGATVRSAENFDQAMALVQAQWPSLIVSDIGLPGKDGFQLVKALREAEAAHFGGTRQVKIVALSAFAREQDRTQALQAGFDHYLEKPLQPHLLIRVLLEQG</sequence>
<dbReference type="CDD" id="cd00130">
    <property type="entry name" value="PAS"/>
    <property type="match status" value="1"/>
</dbReference>
<feature type="domain" description="Response regulatory" evidence="14">
    <location>
        <begin position="19"/>
        <end position="135"/>
    </location>
</feature>
<dbReference type="SUPFAM" id="SSF55785">
    <property type="entry name" value="PYP-like sensor domain (PAS domain)"/>
    <property type="match status" value="1"/>
</dbReference>